<dbReference type="InterPro" id="IPR011527">
    <property type="entry name" value="ABC1_TM_dom"/>
</dbReference>
<organism evidence="14 15">
    <name type="scientific">Candidatus Neomicrothrix subdominans</name>
    <dbReference type="NCBI Taxonomy" id="2954438"/>
    <lineage>
        <taxon>Bacteria</taxon>
        <taxon>Bacillati</taxon>
        <taxon>Actinomycetota</taxon>
        <taxon>Acidimicrobiia</taxon>
        <taxon>Acidimicrobiales</taxon>
        <taxon>Microthrixaceae</taxon>
        <taxon>Candidatus Neomicrothrix</taxon>
    </lineage>
</organism>
<keyword evidence="4" id="KW-0547">Nucleotide-binding</keyword>
<gene>
    <name evidence="14" type="ORF">IPN02_08395</name>
</gene>
<evidence type="ECO:0000259" key="12">
    <source>
        <dbReference type="PROSITE" id="PS50893"/>
    </source>
</evidence>
<comment type="similarity">
    <text evidence="9">Belongs to the ABC transporter superfamily. Lipid exporter (TC 3.A.1.106) family.</text>
</comment>
<dbReference type="SUPFAM" id="SSF90123">
    <property type="entry name" value="ABC transporter transmembrane region"/>
    <property type="match status" value="1"/>
</dbReference>
<evidence type="ECO:0000256" key="6">
    <source>
        <dbReference type="ARBA" id="ARBA00022989"/>
    </source>
</evidence>
<dbReference type="FunFam" id="3.40.50.300:FF:000287">
    <property type="entry name" value="Multidrug ABC transporter ATP-binding protein"/>
    <property type="match status" value="1"/>
</dbReference>
<evidence type="ECO:0000256" key="10">
    <source>
        <dbReference type="ARBA" id="ARBA00071747"/>
    </source>
</evidence>
<comment type="subcellular location">
    <subcellularLocation>
        <location evidence="1">Cell membrane</location>
        <topology evidence="1">Multi-pass membrane protein</topology>
    </subcellularLocation>
</comment>
<keyword evidence="7 11" id="KW-0472">Membrane</keyword>
<keyword evidence="5 14" id="KW-0067">ATP-binding</keyword>
<dbReference type="EMBL" id="JADJZA010000006">
    <property type="protein sequence ID" value="MBK9296842.1"/>
    <property type="molecule type" value="Genomic_DNA"/>
</dbReference>
<dbReference type="GO" id="GO:0015421">
    <property type="term" value="F:ABC-type oligopeptide transporter activity"/>
    <property type="evidence" value="ECO:0007669"/>
    <property type="project" value="TreeGrafter"/>
</dbReference>
<evidence type="ECO:0000256" key="1">
    <source>
        <dbReference type="ARBA" id="ARBA00004651"/>
    </source>
</evidence>
<dbReference type="Pfam" id="PF00664">
    <property type="entry name" value="ABC_membrane"/>
    <property type="match status" value="1"/>
</dbReference>
<evidence type="ECO:0000256" key="8">
    <source>
        <dbReference type="ARBA" id="ARBA00055053"/>
    </source>
</evidence>
<dbReference type="PANTHER" id="PTHR43394:SF1">
    <property type="entry name" value="ATP-BINDING CASSETTE SUB-FAMILY B MEMBER 10, MITOCHONDRIAL"/>
    <property type="match status" value="1"/>
</dbReference>
<accession>A0A936ND50</accession>
<reference evidence="14 15" key="1">
    <citation type="submission" date="2020-10" db="EMBL/GenBank/DDBJ databases">
        <title>Connecting structure to function with the recovery of over 1000 high-quality activated sludge metagenome-assembled genomes encoding full-length rRNA genes using long-read sequencing.</title>
        <authorList>
            <person name="Singleton C.M."/>
            <person name="Petriglieri F."/>
            <person name="Kristensen J.M."/>
            <person name="Kirkegaard R.H."/>
            <person name="Michaelsen T.Y."/>
            <person name="Andersen M.H."/>
            <person name="Karst S.M."/>
            <person name="Dueholm M.S."/>
            <person name="Nielsen P.H."/>
            <person name="Albertsen M."/>
        </authorList>
    </citation>
    <scope>NUCLEOTIDE SEQUENCE [LARGE SCALE GENOMIC DNA]</scope>
    <source>
        <strain evidence="14">Lyne_18-Q3-R50-59_MAXAC.006</strain>
    </source>
</reference>
<dbReference type="GO" id="GO:0016887">
    <property type="term" value="F:ATP hydrolysis activity"/>
    <property type="evidence" value="ECO:0007669"/>
    <property type="project" value="InterPro"/>
</dbReference>
<feature type="transmembrane region" description="Helical" evidence="11">
    <location>
        <begin position="39"/>
        <end position="64"/>
    </location>
</feature>
<feature type="domain" description="ABC transmembrane type-1" evidence="13">
    <location>
        <begin position="47"/>
        <end position="324"/>
    </location>
</feature>
<keyword evidence="2" id="KW-0813">Transport</keyword>
<dbReference type="SMART" id="SM00382">
    <property type="entry name" value="AAA"/>
    <property type="match status" value="1"/>
</dbReference>
<evidence type="ECO:0000313" key="15">
    <source>
        <dbReference type="Proteomes" id="UP000727993"/>
    </source>
</evidence>
<evidence type="ECO:0000256" key="4">
    <source>
        <dbReference type="ARBA" id="ARBA00022741"/>
    </source>
</evidence>
<dbReference type="InterPro" id="IPR027417">
    <property type="entry name" value="P-loop_NTPase"/>
</dbReference>
<evidence type="ECO:0000259" key="13">
    <source>
        <dbReference type="PROSITE" id="PS50929"/>
    </source>
</evidence>
<dbReference type="InterPro" id="IPR003593">
    <property type="entry name" value="AAA+_ATPase"/>
</dbReference>
<dbReference type="InterPro" id="IPR036640">
    <property type="entry name" value="ABC1_TM_sf"/>
</dbReference>
<dbReference type="CDD" id="cd18550">
    <property type="entry name" value="ABC_6TM_exporter_like"/>
    <property type="match status" value="1"/>
</dbReference>
<feature type="transmembrane region" description="Helical" evidence="11">
    <location>
        <begin position="76"/>
        <end position="96"/>
    </location>
</feature>
<feature type="domain" description="ABC transporter" evidence="12">
    <location>
        <begin position="376"/>
        <end position="610"/>
    </location>
</feature>
<evidence type="ECO:0000256" key="5">
    <source>
        <dbReference type="ARBA" id="ARBA00022840"/>
    </source>
</evidence>
<evidence type="ECO:0000256" key="3">
    <source>
        <dbReference type="ARBA" id="ARBA00022692"/>
    </source>
</evidence>
<dbReference type="Pfam" id="PF00005">
    <property type="entry name" value="ABC_tran"/>
    <property type="match status" value="1"/>
</dbReference>
<evidence type="ECO:0000256" key="7">
    <source>
        <dbReference type="ARBA" id="ARBA00023136"/>
    </source>
</evidence>
<dbReference type="GO" id="GO:0005886">
    <property type="term" value="C:plasma membrane"/>
    <property type="evidence" value="ECO:0007669"/>
    <property type="project" value="UniProtKB-SubCell"/>
</dbReference>
<proteinExistence type="inferred from homology"/>
<sequence length="627" mass="67572">MHAFSYMRNARMGIDETERPTRQTIRRVLSFARPYRSQLIAFVTVIVVESVLALVPTLVFRALIDNTIPDKNTQQLAMLAGIVIAVGLVTAALSLLERWWSSRIGEGLIYDLRTALHDHVQRMPVGFFTRTRTGALTNRMNNDVIGAQRALTGTLGSVASNGAALTATLITVFALEWRLTLLSLVLLPLFLVPASRVGKRLAAVTLEGMNLNAEMNTSLTERLSAAGAQLVKLYGRYEDEQATLDTQAARVRDIGVRQAMTVRTFMTGLELVGMVALGVLYWLGGLLVIDGGLTLGTLAALTILMPRIYQPLSALSNTRVDVMGALVSFDRVFEVLDLPNPITDAPDATELTAPAGALEFHHVDFSYPGSESTSIASLEAVGEDHREGGPVLRDVSANVEPGWTVALVGPSGAGKTTLASLVPRLWDVTSGSITFDGHDVRSLTQDSLRAAIGVVPQDPHLFHITVAENLRYARPGATDDQLRQAARAAQVLSVIEALPQGFDTVVGERGYRLSGGEKQRVAIARMLLKDPAMVILDEATSSLDTESEAAVQRALATALEGRTALVIAHRLSTIVGADLILVLDEGRVVERGRHSELLADDGLYAALYRTLVEGSEALLPRIETVAP</sequence>
<comment type="caution">
    <text evidence="14">The sequence shown here is derived from an EMBL/GenBank/DDBJ whole genome shotgun (WGS) entry which is preliminary data.</text>
</comment>
<dbReference type="InterPro" id="IPR017871">
    <property type="entry name" value="ABC_transporter-like_CS"/>
</dbReference>
<evidence type="ECO:0000256" key="9">
    <source>
        <dbReference type="ARBA" id="ARBA00061644"/>
    </source>
</evidence>
<dbReference type="Gene3D" id="3.40.50.300">
    <property type="entry name" value="P-loop containing nucleotide triphosphate hydrolases"/>
    <property type="match status" value="1"/>
</dbReference>
<feature type="transmembrane region" description="Helical" evidence="11">
    <location>
        <begin position="260"/>
        <end position="283"/>
    </location>
</feature>
<evidence type="ECO:0000313" key="14">
    <source>
        <dbReference type="EMBL" id="MBK9296842.1"/>
    </source>
</evidence>
<evidence type="ECO:0000256" key="2">
    <source>
        <dbReference type="ARBA" id="ARBA00022448"/>
    </source>
</evidence>
<dbReference type="InterPro" id="IPR039421">
    <property type="entry name" value="Type_1_exporter"/>
</dbReference>
<dbReference type="AlphaFoldDB" id="A0A936ND50"/>
<dbReference type="GO" id="GO:0005524">
    <property type="term" value="F:ATP binding"/>
    <property type="evidence" value="ECO:0007669"/>
    <property type="project" value="UniProtKB-KW"/>
</dbReference>
<dbReference type="PANTHER" id="PTHR43394">
    <property type="entry name" value="ATP-DEPENDENT PERMEASE MDL1, MITOCHONDRIAL"/>
    <property type="match status" value="1"/>
</dbReference>
<keyword evidence="6 11" id="KW-1133">Transmembrane helix</keyword>
<dbReference type="PROSITE" id="PS50929">
    <property type="entry name" value="ABC_TM1F"/>
    <property type="match status" value="1"/>
</dbReference>
<keyword evidence="3 11" id="KW-0812">Transmembrane</keyword>
<comment type="function">
    <text evidence="8">ABC transporter involved in fatty acid import. Transmembrane domains (TMD) form a pore in the membrane and the ATP-binding domain (NBD) is responsible for energy generation.</text>
</comment>
<dbReference type="Proteomes" id="UP000727993">
    <property type="component" value="Unassembled WGS sequence"/>
</dbReference>
<protein>
    <recommendedName>
        <fullName evidence="10">Fatty acid ABC transporter ATP-binding/permease protein</fullName>
    </recommendedName>
</protein>
<evidence type="ECO:0000256" key="11">
    <source>
        <dbReference type="SAM" id="Phobius"/>
    </source>
</evidence>
<dbReference type="PROSITE" id="PS50893">
    <property type="entry name" value="ABC_TRANSPORTER_2"/>
    <property type="match status" value="1"/>
</dbReference>
<dbReference type="Gene3D" id="1.20.1560.10">
    <property type="entry name" value="ABC transporter type 1, transmembrane domain"/>
    <property type="match status" value="1"/>
</dbReference>
<dbReference type="PROSITE" id="PS00211">
    <property type="entry name" value="ABC_TRANSPORTER_1"/>
    <property type="match status" value="1"/>
</dbReference>
<dbReference type="SUPFAM" id="SSF52540">
    <property type="entry name" value="P-loop containing nucleoside triphosphate hydrolases"/>
    <property type="match status" value="1"/>
</dbReference>
<name>A0A936ND50_9ACTN</name>
<dbReference type="InterPro" id="IPR003439">
    <property type="entry name" value="ABC_transporter-like_ATP-bd"/>
</dbReference>